<dbReference type="InterPro" id="IPR029063">
    <property type="entry name" value="SAM-dependent_MTases_sf"/>
</dbReference>
<dbReference type="EMBL" id="LC171864">
    <property type="protein sequence ID" value="BBA20642.1"/>
    <property type="molecule type" value="mRNA"/>
</dbReference>
<dbReference type="Gene3D" id="3.40.50.150">
    <property type="entry name" value="Vaccinia Virus protein VP39"/>
    <property type="match status" value="1"/>
</dbReference>
<evidence type="ECO:0000256" key="2">
    <source>
        <dbReference type="ARBA" id="ARBA00022603"/>
    </source>
</evidence>
<dbReference type="GO" id="GO:0008171">
    <property type="term" value="F:O-methyltransferase activity"/>
    <property type="evidence" value="ECO:0007669"/>
    <property type="project" value="InterPro"/>
</dbReference>
<dbReference type="Gene3D" id="1.10.10.10">
    <property type="entry name" value="Winged helix-like DNA-binding domain superfamily/Winged helix DNA-binding domain"/>
    <property type="match status" value="1"/>
</dbReference>
<keyword evidence="1" id="KW-0017">Alkaloid metabolism</keyword>
<dbReference type="InterPro" id="IPR001077">
    <property type="entry name" value="COMT_C"/>
</dbReference>
<dbReference type="Pfam" id="PF08100">
    <property type="entry name" value="Dimerisation"/>
    <property type="match status" value="1"/>
</dbReference>
<dbReference type="CDD" id="cd02440">
    <property type="entry name" value="AdoMet_MTases"/>
    <property type="match status" value="1"/>
</dbReference>
<dbReference type="SUPFAM" id="SSF46785">
    <property type="entry name" value="Winged helix' DNA-binding domain"/>
    <property type="match status" value="1"/>
</dbReference>
<gene>
    <name evidence="8" type="primary">10-OH-Che-OMT</name>
</gene>
<dbReference type="PROSITE" id="PS51683">
    <property type="entry name" value="SAM_OMT_II"/>
    <property type="match status" value="1"/>
</dbReference>
<dbReference type="InterPro" id="IPR036390">
    <property type="entry name" value="WH_DNA-bd_sf"/>
</dbReference>
<feature type="domain" description="O-methyltransferase dimerisation" evidence="7">
    <location>
        <begin position="16"/>
        <end position="100"/>
    </location>
</feature>
<keyword evidence="4" id="KW-0949">S-adenosyl-L-methionine</keyword>
<evidence type="ECO:0000256" key="1">
    <source>
        <dbReference type="ARBA" id="ARBA00022589"/>
    </source>
</evidence>
<dbReference type="InterPro" id="IPR012967">
    <property type="entry name" value="COMT_dimerisation"/>
</dbReference>
<protein>
    <submittedName>
        <fullName evidence="8">10-hydroxychelerythrine O-methyltransferase</fullName>
    </submittedName>
</protein>
<evidence type="ECO:0000313" key="8">
    <source>
        <dbReference type="EMBL" id="BBA20642.1"/>
    </source>
</evidence>
<evidence type="ECO:0000256" key="3">
    <source>
        <dbReference type="ARBA" id="ARBA00022679"/>
    </source>
</evidence>
<dbReference type="Pfam" id="PF00891">
    <property type="entry name" value="Methyltransf_2"/>
    <property type="match status" value="1"/>
</dbReference>
<proteinExistence type="evidence at transcript level"/>
<evidence type="ECO:0000256" key="4">
    <source>
        <dbReference type="ARBA" id="ARBA00022691"/>
    </source>
</evidence>
<dbReference type="FunFam" id="1.10.10.10:FF:000213">
    <property type="entry name" value="Coniferyl alcohol 9-O-methyltransferase"/>
    <property type="match status" value="1"/>
</dbReference>
<dbReference type="GO" id="GO:0046983">
    <property type="term" value="F:protein dimerization activity"/>
    <property type="evidence" value="ECO:0007669"/>
    <property type="project" value="InterPro"/>
</dbReference>
<keyword evidence="3 8" id="KW-0808">Transferase</keyword>
<evidence type="ECO:0000259" key="6">
    <source>
        <dbReference type="Pfam" id="PF00891"/>
    </source>
</evidence>
<feature type="active site" description="Proton acceptor" evidence="5">
    <location>
        <position position="257"/>
    </location>
</feature>
<dbReference type="PIRSF" id="PIRSF005739">
    <property type="entry name" value="O-mtase"/>
    <property type="match status" value="1"/>
</dbReference>
<dbReference type="GO" id="GO:0009820">
    <property type="term" value="P:alkaloid metabolic process"/>
    <property type="evidence" value="ECO:0007669"/>
    <property type="project" value="UniProtKB-KW"/>
</dbReference>
<evidence type="ECO:0000259" key="7">
    <source>
        <dbReference type="Pfam" id="PF08100"/>
    </source>
</evidence>
<accession>A0A224ALY9</accession>
<dbReference type="PANTHER" id="PTHR11746">
    <property type="entry name" value="O-METHYLTRANSFERASE"/>
    <property type="match status" value="1"/>
</dbReference>
<dbReference type="InterPro" id="IPR036388">
    <property type="entry name" value="WH-like_DNA-bd_sf"/>
</dbReference>
<sequence length="352" mass="39512">MNSQTEMMELVSQVCKLMFSYMNSMSLKCAVELGIPDIIHNHGKPMTFSSLVEALSIPPERTNHFNRLLRFLIHSRFFTMKKLDENEEGIDLTPLSSLVIKGNPHTMSSLVLAMVNPVLITPMDFLGPWFQGKSGESTAFEIAHGVQFWNFTEQNPKFGKVFDDAMANISLSQITAIVNEGKEVFQNLKSLVDVGGGNGAVAHVICESFPDLKCFVLDLPNVVANVPKIHDNIDFIGGDMFESIPHADAILLKHTLHNWNDDDSIKILKKCREAIPTKGGKVIIVEVVVQHEKSLERPPSDVEFYMDLMMMTTFASKERTEEEWKKLLVESGFSDYKITYLMGHGSIIEAFP</sequence>
<reference evidence="8" key="1">
    <citation type="journal article" date="2017" name="Plant Cell Physiol.">
        <title>Unraveling Additional O-Methylation Steps in Benzylisoquinoline Alkaloid Biosynthesis in California Poppy (Eschscholzia californica).</title>
        <authorList>
            <person name="Purwanto R."/>
            <person name="Hori K."/>
            <person name="Yamada Y."/>
            <person name="Sato F."/>
        </authorList>
    </citation>
    <scope>NUCLEOTIDE SEQUENCE</scope>
</reference>
<dbReference type="InterPro" id="IPR016461">
    <property type="entry name" value="COMT-like"/>
</dbReference>
<dbReference type="FunFam" id="3.40.50.150:FF:000057">
    <property type="entry name" value="O-methyltransferase ZRP4"/>
    <property type="match status" value="1"/>
</dbReference>
<feature type="domain" description="O-methyltransferase C-terminal" evidence="6">
    <location>
        <begin position="130"/>
        <end position="334"/>
    </location>
</feature>
<name>A0A224ALY9_ESCCA</name>
<dbReference type="SUPFAM" id="SSF53335">
    <property type="entry name" value="S-adenosyl-L-methionine-dependent methyltransferases"/>
    <property type="match status" value="1"/>
</dbReference>
<evidence type="ECO:0000256" key="5">
    <source>
        <dbReference type="PIRSR" id="PIRSR005739-1"/>
    </source>
</evidence>
<dbReference type="AlphaFoldDB" id="A0A224ALY9"/>
<organism evidence="8">
    <name type="scientific">Eschscholzia californica subsp. californica</name>
    <dbReference type="NCBI Taxonomy" id="222997"/>
    <lineage>
        <taxon>Eukaryota</taxon>
        <taxon>Viridiplantae</taxon>
        <taxon>Streptophyta</taxon>
        <taxon>Embryophyta</taxon>
        <taxon>Tracheophyta</taxon>
        <taxon>Spermatophyta</taxon>
        <taxon>Magnoliopsida</taxon>
        <taxon>Ranunculales</taxon>
        <taxon>Papaveraceae</taxon>
        <taxon>Papaveroideae</taxon>
        <taxon>Eschscholzia</taxon>
    </lineage>
</organism>
<dbReference type="GO" id="GO:0032259">
    <property type="term" value="P:methylation"/>
    <property type="evidence" value="ECO:0007669"/>
    <property type="project" value="UniProtKB-KW"/>
</dbReference>
<keyword evidence="2 8" id="KW-0489">Methyltransferase</keyword>